<gene>
    <name evidence="1" type="ORF">K814_0123140</name>
</gene>
<dbReference type="InterPro" id="IPR012340">
    <property type="entry name" value="NA-bd_OB-fold"/>
</dbReference>
<sequence length="69" mass="7623">MVLKAVRGAVKYYDQQSGVGWIVLENGEDDVRVNFIGSRGIRLAVGLRVEVRRVHGPDAVYASDVRVIP</sequence>
<evidence type="ECO:0000313" key="1">
    <source>
        <dbReference type="EMBL" id="KGE65614.1"/>
    </source>
</evidence>
<dbReference type="EMBL" id="ASGY01000176">
    <property type="protein sequence ID" value="KGE65614.1"/>
    <property type="molecule type" value="Genomic_DNA"/>
</dbReference>
<dbReference type="AlphaFoldDB" id="A0A0A1YXB0"/>
<evidence type="ECO:0000313" key="2">
    <source>
        <dbReference type="Proteomes" id="UP000030060"/>
    </source>
</evidence>
<dbReference type="Proteomes" id="UP000030060">
    <property type="component" value="Unassembled WGS sequence"/>
</dbReference>
<proteinExistence type="predicted"/>
<dbReference type="SUPFAM" id="SSF50249">
    <property type="entry name" value="Nucleic acid-binding proteins"/>
    <property type="match status" value="1"/>
</dbReference>
<organism evidence="1 2">
    <name type="scientific">Pseudomonas fluorescens LMG 5329</name>
    <dbReference type="NCBI Taxonomy" id="1324332"/>
    <lineage>
        <taxon>Bacteria</taxon>
        <taxon>Pseudomonadati</taxon>
        <taxon>Pseudomonadota</taxon>
        <taxon>Gammaproteobacteria</taxon>
        <taxon>Pseudomonadales</taxon>
        <taxon>Pseudomonadaceae</taxon>
        <taxon>Pseudomonas</taxon>
    </lineage>
</organism>
<accession>A0A0A1YXB0</accession>
<protein>
    <submittedName>
        <fullName evidence="1">DNA-binding protein</fullName>
    </submittedName>
</protein>
<dbReference type="Gene3D" id="2.40.50.140">
    <property type="entry name" value="Nucleic acid-binding proteins"/>
    <property type="match status" value="1"/>
</dbReference>
<name>A0A0A1YXB0_PSEFL</name>
<keyword evidence="1" id="KW-0238">DNA-binding</keyword>
<comment type="caution">
    <text evidence="1">The sequence shown here is derived from an EMBL/GenBank/DDBJ whole genome shotgun (WGS) entry which is preliminary data.</text>
</comment>
<dbReference type="GO" id="GO:0003677">
    <property type="term" value="F:DNA binding"/>
    <property type="evidence" value="ECO:0007669"/>
    <property type="project" value="UniProtKB-KW"/>
</dbReference>
<reference evidence="1 2" key="1">
    <citation type="journal article" date="2013" name="Genome Announc.">
        <title>Draft Genome Sequence of Pseudomonas fluorescens LMG 5329, a White Line-Inducing Principle-Producing Bioindicator for the Mushroom Pathogen Pseudomonas tolaasii.</title>
        <authorList>
            <person name="Ghequire M.G."/>
            <person name="Rokni-Zadeh H."/>
            <person name="Zarrineh P."/>
            <person name="De Mot R."/>
        </authorList>
    </citation>
    <scope>NUCLEOTIDE SEQUENCE [LARGE SCALE GENOMIC DNA]</scope>
    <source>
        <strain evidence="1 2">LMG 5329</strain>
    </source>
</reference>